<gene>
    <name evidence="1" type="ORF">ABG768_010649</name>
</gene>
<proteinExistence type="predicted"/>
<name>A0AAW1ZB15_CULAL</name>
<reference evidence="1 2" key="1">
    <citation type="submission" date="2024-05" db="EMBL/GenBank/DDBJ databases">
        <title>A high-quality chromosomal-level genome assembly of Topmouth culter (Culter alburnus).</title>
        <authorList>
            <person name="Zhao H."/>
        </authorList>
    </citation>
    <scope>NUCLEOTIDE SEQUENCE [LARGE SCALE GENOMIC DNA]</scope>
    <source>
        <strain evidence="1">CATC2023</strain>
        <tissue evidence="1">Muscle</tissue>
    </source>
</reference>
<evidence type="ECO:0000313" key="2">
    <source>
        <dbReference type="Proteomes" id="UP001479290"/>
    </source>
</evidence>
<dbReference type="AlphaFoldDB" id="A0AAW1ZB15"/>
<keyword evidence="2" id="KW-1185">Reference proteome</keyword>
<organism evidence="1 2">
    <name type="scientific">Culter alburnus</name>
    <name type="common">Topmouth culter</name>
    <dbReference type="NCBI Taxonomy" id="194366"/>
    <lineage>
        <taxon>Eukaryota</taxon>
        <taxon>Metazoa</taxon>
        <taxon>Chordata</taxon>
        <taxon>Craniata</taxon>
        <taxon>Vertebrata</taxon>
        <taxon>Euteleostomi</taxon>
        <taxon>Actinopterygii</taxon>
        <taxon>Neopterygii</taxon>
        <taxon>Teleostei</taxon>
        <taxon>Ostariophysi</taxon>
        <taxon>Cypriniformes</taxon>
        <taxon>Xenocyprididae</taxon>
        <taxon>Xenocypridinae</taxon>
        <taxon>Culter</taxon>
    </lineage>
</organism>
<dbReference type="EMBL" id="JAWDJR010000018">
    <property type="protein sequence ID" value="KAK9958536.1"/>
    <property type="molecule type" value="Genomic_DNA"/>
</dbReference>
<accession>A0AAW1ZB15</accession>
<protein>
    <submittedName>
        <fullName evidence="1">Uncharacterized protein</fullName>
    </submittedName>
</protein>
<dbReference type="Proteomes" id="UP001479290">
    <property type="component" value="Unassembled WGS sequence"/>
</dbReference>
<feature type="non-terminal residue" evidence="1">
    <location>
        <position position="79"/>
    </location>
</feature>
<comment type="caution">
    <text evidence="1">The sequence shown here is derived from an EMBL/GenBank/DDBJ whole genome shotgun (WGS) entry which is preliminary data.</text>
</comment>
<evidence type="ECO:0000313" key="1">
    <source>
        <dbReference type="EMBL" id="KAK9958536.1"/>
    </source>
</evidence>
<sequence length="79" mass="8380">MDKRIQALENQCTTSPSPIPYASGVHPQVTLASTSKTTESLNFLPKRTLCSTVPTASPGVPFFLPAAAITPQLRAQILA</sequence>